<comment type="caution">
    <text evidence="2">The sequence shown here is derived from an EMBL/GenBank/DDBJ whole genome shotgun (WGS) entry which is preliminary data.</text>
</comment>
<gene>
    <name evidence="2" type="ORF">B9Q03_04480</name>
</gene>
<dbReference type="InterPro" id="IPR012861">
    <property type="entry name" value="DUF1634"/>
</dbReference>
<dbReference type="EMBL" id="NEXE01000028">
    <property type="protein sequence ID" value="PSN91341.1"/>
    <property type="molecule type" value="Genomic_DNA"/>
</dbReference>
<evidence type="ECO:0000313" key="2">
    <source>
        <dbReference type="EMBL" id="PSN91341.1"/>
    </source>
</evidence>
<dbReference type="Pfam" id="PF07843">
    <property type="entry name" value="DUF1634"/>
    <property type="match status" value="1"/>
</dbReference>
<dbReference type="Proteomes" id="UP000240322">
    <property type="component" value="Unassembled WGS sequence"/>
</dbReference>
<dbReference type="AlphaFoldDB" id="A0A2R6AY50"/>
<evidence type="ECO:0000256" key="1">
    <source>
        <dbReference type="SAM" id="Phobius"/>
    </source>
</evidence>
<feature type="transmembrane region" description="Helical" evidence="1">
    <location>
        <begin position="60"/>
        <end position="79"/>
    </location>
</feature>
<keyword evidence="1" id="KW-1133">Transmembrane helix</keyword>
<name>A0A2R6AY50_9ARCH</name>
<evidence type="ECO:0000313" key="3">
    <source>
        <dbReference type="Proteomes" id="UP000240322"/>
    </source>
</evidence>
<organism evidence="2 3">
    <name type="scientific">Candidatus Marsarchaeota G2 archaeon OSP_D</name>
    <dbReference type="NCBI Taxonomy" id="1978157"/>
    <lineage>
        <taxon>Archaea</taxon>
        <taxon>Candidatus Marsarchaeota</taxon>
        <taxon>Candidatus Marsarchaeota group 2</taxon>
    </lineage>
</organism>
<protein>
    <recommendedName>
        <fullName evidence="4">DUF1634 domain-containing protein</fullName>
    </recommendedName>
</protein>
<accession>A0A2R6AY50</accession>
<evidence type="ECO:0008006" key="4">
    <source>
        <dbReference type="Google" id="ProtNLM"/>
    </source>
</evidence>
<proteinExistence type="predicted"/>
<keyword evidence="1" id="KW-0812">Transmembrane</keyword>
<feature type="transmembrane region" description="Helical" evidence="1">
    <location>
        <begin position="12"/>
        <end position="32"/>
    </location>
</feature>
<sequence>MTDLAKIVSLTLRIGVILSSAFVITGLVLYYLEHDKSVYNTSYYSTSTLLQGLAAGKPEAIILVGVIILIATPVIRVLELGLDFVYKKDKLYVLLSFAVLTVMLIGILLVPRLIHS</sequence>
<keyword evidence="1" id="KW-0472">Membrane</keyword>
<reference evidence="2 3" key="1">
    <citation type="submission" date="2017-04" db="EMBL/GenBank/DDBJ databases">
        <title>Novel microbial lineages endemic to geothermal iron-oxide mats fill important gaps in the evolutionary history of Archaea.</title>
        <authorList>
            <person name="Jay Z.J."/>
            <person name="Beam J.P."/>
            <person name="Dlakic M."/>
            <person name="Rusch D.B."/>
            <person name="Kozubal M.A."/>
            <person name="Inskeep W.P."/>
        </authorList>
    </citation>
    <scope>NUCLEOTIDE SEQUENCE [LARGE SCALE GENOMIC DNA]</scope>
    <source>
        <strain evidence="2">OSP_D</strain>
    </source>
</reference>
<feature type="transmembrane region" description="Helical" evidence="1">
    <location>
        <begin position="91"/>
        <end position="114"/>
    </location>
</feature>